<dbReference type="SUPFAM" id="SSF53850">
    <property type="entry name" value="Periplasmic binding protein-like II"/>
    <property type="match status" value="1"/>
</dbReference>
<dbReference type="Pfam" id="PF00497">
    <property type="entry name" value="SBP_bac_3"/>
    <property type="match status" value="1"/>
</dbReference>
<comment type="similarity">
    <text evidence="1">Belongs to the bacterial solute-binding protein 3 family.</text>
</comment>
<reference evidence="6 7" key="1">
    <citation type="journal article" date="2015" name="Int. J. Syst. Evol. Microbiol.">
        <title>Erwinia iniecta sp. nov., isolated from Russian wheat aphids (Diuraphis noxia).</title>
        <authorList>
            <person name="Campillo T."/>
            <person name="Luna E."/>
            <person name="Portier P."/>
            <person name="Fischer-Le Saux M."/>
            <person name="Lapitan N."/>
            <person name="Tisserat N.A."/>
            <person name="Leach J.E."/>
        </authorList>
    </citation>
    <scope>NUCLEOTIDE SEQUENCE [LARGE SCALE GENOMIC DNA]</scope>
    <source>
        <strain evidence="4 7">B120</strain>
        <strain evidence="5 6">B149</strain>
    </source>
</reference>
<dbReference type="PATRIC" id="fig|1560201.3.peg.1838"/>
<organism evidence="4 7">
    <name type="scientific">Winslowiella iniecta</name>
    <dbReference type="NCBI Taxonomy" id="1560201"/>
    <lineage>
        <taxon>Bacteria</taxon>
        <taxon>Pseudomonadati</taxon>
        <taxon>Pseudomonadota</taxon>
        <taxon>Gammaproteobacteria</taxon>
        <taxon>Enterobacterales</taxon>
        <taxon>Erwiniaceae</taxon>
        <taxon>Winslowiella</taxon>
    </lineage>
</organism>
<dbReference type="OrthoDB" id="6955767at2"/>
<dbReference type="RefSeq" id="WP_052898914.1">
    <property type="nucleotide sequence ID" value="NZ_JRXE01000010.1"/>
</dbReference>
<evidence type="ECO:0000313" key="7">
    <source>
        <dbReference type="Proteomes" id="UP000037088"/>
    </source>
</evidence>
<evidence type="ECO:0000259" key="3">
    <source>
        <dbReference type="SMART" id="SM00062"/>
    </source>
</evidence>
<dbReference type="Proteomes" id="UP000036851">
    <property type="component" value="Unassembled WGS sequence"/>
</dbReference>
<gene>
    <name evidence="4" type="ORF">NG42_08655</name>
    <name evidence="5" type="ORF">NG43_09405</name>
</gene>
<proteinExistence type="inferred from homology"/>
<dbReference type="Gene3D" id="3.40.190.10">
    <property type="entry name" value="Periplasmic binding protein-like II"/>
    <property type="match status" value="2"/>
</dbReference>
<dbReference type="PANTHER" id="PTHR35936:SF17">
    <property type="entry name" value="ARGININE-BINDING EXTRACELLULAR PROTEIN ARTP"/>
    <property type="match status" value="1"/>
</dbReference>
<dbReference type="EMBL" id="JRXE01000010">
    <property type="protein sequence ID" value="KOC90449.1"/>
    <property type="molecule type" value="Genomic_DNA"/>
</dbReference>
<evidence type="ECO:0000256" key="1">
    <source>
        <dbReference type="ARBA" id="ARBA00010333"/>
    </source>
</evidence>
<sequence length="236" mass="26027">MMIFLESRMSATDNAIPLRFAINLGNAVLAKTLPDGQPGGITVEIAQKIAAEQGRVAQFITYPTAGKVVDDATHDRWDVAFLAIDPKREEVLRFTQSYITIEGTVMVREGSNWQSVAEMDKSDVVINVGKGAAYDLFLSRELKQAELNRLTSSQAAIDAFLDGEGDMVAGIRQPLERAASSNSGFRVLPDNFGQIFQAICLPHKHDKLYSEISHYLNKWQENGAISEIINRNLAEA</sequence>
<dbReference type="InterPro" id="IPR001638">
    <property type="entry name" value="Solute-binding_3/MltF_N"/>
</dbReference>
<evidence type="ECO:0000313" key="5">
    <source>
        <dbReference type="EMBL" id="KOC93671.1"/>
    </source>
</evidence>
<protein>
    <submittedName>
        <fullName evidence="4">Amino acid ABC transporter substrate-binding protein</fullName>
    </submittedName>
</protein>
<name>A0A0L7T4X0_9GAMM</name>
<dbReference type="STRING" id="1560201.NG42_08655"/>
<evidence type="ECO:0000256" key="2">
    <source>
        <dbReference type="ARBA" id="ARBA00022729"/>
    </source>
</evidence>
<dbReference type="EMBL" id="JRXF01000012">
    <property type="protein sequence ID" value="KOC93671.1"/>
    <property type="molecule type" value="Genomic_DNA"/>
</dbReference>
<evidence type="ECO:0000313" key="6">
    <source>
        <dbReference type="Proteomes" id="UP000036851"/>
    </source>
</evidence>
<keyword evidence="7" id="KW-1185">Reference proteome</keyword>
<dbReference type="PANTHER" id="PTHR35936">
    <property type="entry name" value="MEMBRANE-BOUND LYTIC MUREIN TRANSGLYCOSYLASE F"/>
    <property type="match status" value="1"/>
</dbReference>
<evidence type="ECO:0000313" key="4">
    <source>
        <dbReference type="EMBL" id="KOC90449.1"/>
    </source>
</evidence>
<dbReference type="SMART" id="SM00062">
    <property type="entry name" value="PBPb"/>
    <property type="match status" value="1"/>
</dbReference>
<comment type="caution">
    <text evidence="4">The sequence shown here is derived from an EMBL/GenBank/DDBJ whole genome shotgun (WGS) entry which is preliminary data.</text>
</comment>
<dbReference type="AlphaFoldDB" id="A0A0L7T4X0"/>
<accession>A0A0L7T4X0</accession>
<dbReference type="Proteomes" id="UP000037088">
    <property type="component" value="Unassembled WGS sequence"/>
</dbReference>
<keyword evidence="2" id="KW-0732">Signal</keyword>
<feature type="domain" description="Solute-binding protein family 3/N-terminal" evidence="3">
    <location>
        <begin position="17"/>
        <end position="236"/>
    </location>
</feature>